<keyword evidence="2" id="KW-1185">Reference proteome</keyword>
<name>A0A4R4VVZ3_9ACTN</name>
<evidence type="ECO:0000313" key="1">
    <source>
        <dbReference type="EMBL" id="TDD07533.1"/>
    </source>
</evidence>
<dbReference type="Proteomes" id="UP000294543">
    <property type="component" value="Unassembled WGS sequence"/>
</dbReference>
<accession>A0A4R4VVZ3</accession>
<gene>
    <name evidence="1" type="ORF">E1294_48095</name>
</gene>
<evidence type="ECO:0000313" key="2">
    <source>
        <dbReference type="Proteomes" id="UP000294543"/>
    </source>
</evidence>
<dbReference type="AlphaFoldDB" id="A0A4R4VVZ3"/>
<comment type="caution">
    <text evidence="1">The sequence shown here is derived from an EMBL/GenBank/DDBJ whole genome shotgun (WGS) entry which is preliminary data.</text>
</comment>
<dbReference type="RefSeq" id="WP_132518852.1">
    <property type="nucleotide sequence ID" value="NZ_SMKP01000262.1"/>
</dbReference>
<reference evidence="1 2" key="1">
    <citation type="submission" date="2019-03" db="EMBL/GenBank/DDBJ databases">
        <title>Draft genome sequences of novel Actinobacteria.</title>
        <authorList>
            <person name="Sahin N."/>
            <person name="Ay H."/>
            <person name="Saygin H."/>
        </authorList>
    </citation>
    <scope>NUCLEOTIDE SEQUENCE [LARGE SCALE GENOMIC DNA]</scope>
    <source>
        <strain evidence="1 2">KC712</strain>
    </source>
</reference>
<sequence>MTPSAHAMESACVPPPVSSPGYYQFVQTYRSECSSVRNWNRTFSDVSVSALVDDRNSLAVTSSTSLAGAIASVKVGGKEFIASGGHGAALQYAFHAWQKTGRATECYNPTQAGARIDDVGQREPYHGPSTSALYVMAKAGSSIRAESRPAMYLTRADRQPGYDGCLAANVQPNTSPFTLGLSPYWLRTQVQLAPDHKVAALANVVRLSATLTSEDSFRDQFDGVLIAYLQRDFVRVYSYELTGNVLTANPAAEYASKDPVLRCTADHLYCLGMYVRPAVLGTSAYYYTMTRPPSPYNGMAGEYTMQVTSPAADVAKGDVLTYETFLVAGNRDRVASTIRQLHQALT</sequence>
<protein>
    <submittedName>
        <fullName evidence="1">Uncharacterized protein</fullName>
    </submittedName>
</protein>
<dbReference type="EMBL" id="SMKP01000262">
    <property type="protein sequence ID" value="TDD07533.1"/>
    <property type="molecule type" value="Genomic_DNA"/>
</dbReference>
<dbReference type="OrthoDB" id="3500771at2"/>
<proteinExistence type="predicted"/>
<organism evidence="1 2">
    <name type="scientific">Nonomuraea diastatica</name>
    <dbReference type="NCBI Taxonomy" id="1848329"/>
    <lineage>
        <taxon>Bacteria</taxon>
        <taxon>Bacillati</taxon>
        <taxon>Actinomycetota</taxon>
        <taxon>Actinomycetes</taxon>
        <taxon>Streptosporangiales</taxon>
        <taxon>Streptosporangiaceae</taxon>
        <taxon>Nonomuraea</taxon>
    </lineage>
</organism>